<gene>
    <name evidence="8" type="ORF">GCM10020369_71270</name>
</gene>
<dbReference type="PRINTS" id="PR00096">
    <property type="entry name" value="GATASE"/>
</dbReference>
<evidence type="ECO:0000256" key="3">
    <source>
        <dbReference type="ARBA" id="ARBA00023239"/>
    </source>
</evidence>
<protein>
    <recommendedName>
        <fullName evidence="1">anthranilate synthase</fullName>
        <ecNumber evidence="1">4.1.3.27</ecNumber>
    </recommendedName>
</protein>
<dbReference type="InterPro" id="IPR006221">
    <property type="entry name" value="TrpG/PapA_dom"/>
</dbReference>
<evidence type="ECO:0000256" key="5">
    <source>
        <dbReference type="SAM" id="MobiDB-lite"/>
    </source>
</evidence>
<dbReference type="Pfam" id="PF00425">
    <property type="entry name" value="Chorismate_bind"/>
    <property type="match status" value="1"/>
</dbReference>
<dbReference type="SUPFAM" id="SSF52317">
    <property type="entry name" value="Class I glutamine amidotransferase-like"/>
    <property type="match status" value="1"/>
</dbReference>
<keyword evidence="9" id="KW-1185">Reference proteome</keyword>
<keyword evidence="3" id="KW-0456">Lyase</keyword>
<dbReference type="EC" id="4.1.3.27" evidence="1"/>
<feature type="region of interest" description="Disordered" evidence="5">
    <location>
        <begin position="654"/>
        <end position="691"/>
    </location>
</feature>
<comment type="caution">
    <text evidence="8">The sequence shown here is derived from an EMBL/GenBank/DDBJ whole genome shotgun (WGS) entry which is preliminary data.</text>
</comment>
<evidence type="ECO:0000256" key="4">
    <source>
        <dbReference type="ARBA" id="ARBA00047683"/>
    </source>
</evidence>
<dbReference type="Gene3D" id="3.60.120.10">
    <property type="entry name" value="Anthranilate synthase"/>
    <property type="match status" value="1"/>
</dbReference>
<dbReference type="InterPro" id="IPR029062">
    <property type="entry name" value="Class_I_gatase-like"/>
</dbReference>
<feature type="domain" description="Glutamine amidotransferase" evidence="6">
    <location>
        <begin position="458"/>
        <end position="643"/>
    </location>
</feature>
<evidence type="ECO:0000256" key="2">
    <source>
        <dbReference type="ARBA" id="ARBA00022962"/>
    </source>
</evidence>
<accession>A0ABP6TAR5</accession>
<evidence type="ECO:0000259" key="7">
    <source>
        <dbReference type="Pfam" id="PF00425"/>
    </source>
</evidence>
<dbReference type="InterPro" id="IPR017926">
    <property type="entry name" value="GATASE"/>
</dbReference>
<keyword evidence="2" id="KW-0315">Glutamine amidotransferase</keyword>
<dbReference type="RefSeq" id="WP_345732688.1">
    <property type="nucleotide sequence ID" value="NZ_BAAAYN010000052.1"/>
</dbReference>
<evidence type="ECO:0000313" key="8">
    <source>
        <dbReference type="EMBL" id="GAA3396038.1"/>
    </source>
</evidence>
<dbReference type="SUPFAM" id="SSF56322">
    <property type="entry name" value="ADC synthase"/>
    <property type="match status" value="1"/>
</dbReference>
<name>A0ABP6TAR5_9ACTN</name>
<dbReference type="PROSITE" id="PS51273">
    <property type="entry name" value="GATASE_TYPE_1"/>
    <property type="match status" value="1"/>
</dbReference>
<dbReference type="InterPro" id="IPR015890">
    <property type="entry name" value="Chorismate_C"/>
</dbReference>
<dbReference type="EMBL" id="BAAAYN010000052">
    <property type="protein sequence ID" value="GAA3396038.1"/>
    <property type="molecule type" value="Genomic_DNA"/>
</dbReference>
<evidence type="ECO:0000313" key="9">
    <source>
        <dbReference type="Proteomes" id="UP001501676"/>
    </source>
</evidence>
<dbReference type="Pfam" id="PF00117">
    <property type="entry name" value="GATase"/>
    <property type="match status" value="1"/>
</dbReference>
<dbReference type="Gene3D" id="3.40.50.880">
    <property type="match status" value="1"/>
</dbReference>
<proteinExistence type="predicted"/>
<organism evidence="8 9">
    <name type="scientific">Cryptosporangium minutisporangium</name>
    <dbReference type="NCBI Taxonomy" id="113569"/>
    <lineage>
        <taxon>Bacteria</taxon>
        <taxon>Bacillati</taxon>
        <taxon>Actinomycetota</taxon>
        <taxon>Actinomycetes</taxon>
        <taxon>Cryptosporangiales</taxon>
        <taxon>Cryptosporangiaceae</taxon>
        <taxon>Cryptosporangium</taxon>
    </lineage>
</organism>
<dbReference type="PANTHER" id="PTHR11236:SF49">
    <property type="entry name" value="ANTHRANILATE SYNTHASE COMPONENT 1"/>
    <property type="match status" value="1"/>
</dbReference>
<reference evidence="9" key="1">
    <citation type="journal article" date="2019" name="Int. J. Syst. Evol. Microbiol.">
        <title>The Global Catalogue of Microorganisms (GCM) 10K type strain sequencing project: providing services to taxonomists for standard genome sequencing and annotation.</title>
        <authorList>
            <consortium name="The Broad Institute Genomics Platform"/>
            <consortium name="The Broad Institute Genome Sequencing Center for Infectious Disease"/>
            <person name="Wu L."/>
            <person name="Ma J."/>
        </authorList>
    </citation>
    <scope>NUCLEOTIDE SEQUENCE [LARGE SCALE GENOMIC DNA]</scope>
    <source>
        <strain evidence="9">JCM 9458</strain>
    </source>
</reference>
<dbReference type="PANTHER" id="PTHR11236">
    <property type="entry name" value="AMINOBENZOATE/ANTHRANILATE SYNTHASE"/>
    <property type="match status" value="1"/>
</dbReference>
<dbReference type="PRINTS" id="PR00099">
    <property type="entry name" value="CPSGATASE"/>
</dbReference>
<dbReference type="CDD" id="cd01743">
    <property type="entry name" value="GATase1_Anthranilate_Synthase"/>
    <property type="match status" value="1"/>
</dbReference>
<dbReference type="InterPro" id="IPR005801">
    <property type="entry name" value="ADC_synthase"/>
</dbReference>
<evidence type="ECO:0000256" key="1">
    <source>
        <dbReference type="ARBA" id="ARBA00012266"/>
    </source>
</evidence>
<dbReference type="PRINTS" id="PR00097">
    <property type="entry name" value="ANTSNTHASEII"/>
</dbReference>
<dbReference type="Proteomes" id="UP001501676">
    <property type="component" value="Unassembled WGS sequence"/>
</dbReference>
<feature type="domain" description="Chorismate-utilising enzyme C-terminal" evidence="7">
    <location>
        <begin position="120"/>
        <end position="378"/>
    </location>
</feature>
<sequence>MTTDSPDLERLLRDDAPAFALLHRAGNDRLELFTGEATAVASLADLPLPELGGATGELVPDLLAVVPFRQVAERELRAVDDGEPLIALSIRASTTLPVDALDAVDASSAAPEHGRFDRSDAEYADAVRRVVAEYIGGGVGSNCVLRRVFRARIPGWSHRSALAVFRRLLRTEHGAYWTFLVHGNGRTLIGASPEAQVRCEDGIATMSPISGTYRHSAAGPRDRELAAFLADRKETEELFMVVDEELKTMSRICDRPPRVRGPWLRRMSRVTHTEYAIEGRTSRDVREVLRRTLPAPTVTGSPLAAACEAIADHELTGRGYYGGALALFGRRAGRRVLDSALLIRTADVRADGAVTIGVGATLVRHSDPVAEAAETRAKAAALLAAFGHAPKAPPLRTRTIRSAGTAAGAAPVAGTAHAAVPGHRIRAALAQRNTGLSGFWRGLGAGTAGPGLTDRRLLLVDAGDDFTAMLAAVAGALGADVRIRPLTAPDHVLLAGLGPHDPVLIGPGPGDPRDTAVPRIARLHALTRTLLTARRPVLAVCLGHQVLAGALGLPIHRLPRPAQGVQRWIDWHGRPERVAFYHTFAAVSGTDRWRCPRTGRAVRLLRDPTSGVVQALATYGVRSVQFHVESILTEHGPAVVEELVRAVIAETSPAENPPIRGADARKRGSTAGHPAGNVSSVGDPTDARWRA</sequence>
<evidence type="ECO:0000259" key="6">
    <source>
        <dbReference type="Pfam" id="PF00117"/>
    </source>
</evidence>
<comment type="catalytic activity">
    <reaction evidence="4">
        <text>chorismate + L-glutamine = anthranilate + pyruvate + L-glutamate + H(+)</text>
        <dbReference type="Rhea" id="RHEA:21732"/>
        <dbReference type="ChEBI" id="CHEBI:15361"/>
        <dbReference type="ChEBI" id="CHEBI:15378"/>
        <dbReference type="ChEBI" id="CHEBI:16567"/>
        <dbReference type="ChEBI" id="CHEBI:29748"/>
        <dbReference type="ChEBI" id="CHEBI:29985"/>
        <dbReference type="ChEBI" id="CHEBI:58359"/>
        <dbReference type="EC" id="4.1.3.27"/>
    </reaction>
</comment>
<dbReference type="InterPro" id="IPR019999">
    <property type="entry name" value="Anth_synth_I-like"/>
</dbReference>